<dbReference type="RefSeq" id="WP_123269601.1">
    <property type="nucleotide sequence ID" value="NZ_RJJQ01000001.1"/>
</dbReference>
<keyword evidence="3" id="KW-0520">NAD</keyword>
<dbReference type="Proteomes" id="UP000271678">
    <property type="component" value="Unassembled WGS sequence"/>
</dbReference>
<dbReference type="InterPro" id="IPR044516">
    <property type="entry name" value="UXS-like"/>
</dbReference>
<organism evidence="7 8">
    <name type="scientific">Flexivirga caeni</name>
    <dbReference type="NCBI Taxonomy" id="2294115"/>
    <lineage>
        <taxon>Bacteria</taxon>
        <taxon>Bacillati</taxon>
        <taxon>Actinomycetota</taxon>
        <taxon>Actinomycetes</taxon>
        <taxon>Micrococcales</taxon>
        <taxon>Dermacoccaceae</taxon>
        <taxon>Flexivirga</taxon>
    </lineage>
</organism>
<evidence type="ECO:0000259" key="6">
    <source>
        <dbReference type="Pfam" id="PF01370"/>
    </source>
</evidence>
<reference evidence="7 8" key="1">
    <citation type="submission" date="2018-11" db="EMBL/GenBank/DDBJ databases">
        <title>Draft genome of Simplicispira Flexivirga sp. BO-16.</title>
        <authorList>
            <person name="Im W.T."/>
        </authorList>
    </citation>
    <scope>NUCLEOTIDE SEQUENCE [LARGE SCALE GENOMIC DNA]</scope>
    <source>
        <strain evidence="7 8">BO-16</strain>
    </source>
</reference>
<keyword evidence="4" id="KW-0456">Lyase</keyword>
<dbReference type="GO" id="GO:0042732">
    <property type="term" value="P:D-xylose metabolic process"/>
    <property type="evidence" value="ECO:0007669"/>
    <property type="project" value="InterPro"/>
</dbReference>
<evidence type="ECO:0000256" key="1">
    <source>
        <dbReference type="ARBA" id="ARBA00001911"/>
    </source>
</evidence>
<name>A0A3M9ML53_9MICO</name>
<dbReference type="GO" id="GO:0005737">
    <property type="term" value="C:cytoplasm"/>
    <property type="evidence" value="ECO:0007669"/>
    <property type="project" value="TreeGrafter"/>
</dbReference>
<feature type="region of interest" description="Disordered" evidence="5">
    <location>
        <begin position="308"/>
        <end position="327"/>
    </location>
</feature>
<dbReference type="EMBL" id="RJJQ01000001">
    <property type="protein sequence ID" value="RNI25398.1"/>
    <property type="molecule type" value="Genomic_DNA"/>
</dbReference>
<gene>
    <name evidence="7" type="ORF">EFY87_01880</name>
</gene>
<dbReference type="GO" id="GO:0048040">
    <property type="term" value="F:UDP-glucuronate decarboxylase activity"/>
    <property type="evidence" value="ECO:0007669"/>
    <property type="project" value="TreeGrafter"/>
</dbReference>
<dbReference type="InterPro" id="IPR036291">
    <property type="entry name" value="NAD(P)-bd_dom_sf"/>
</dbReference>
<evidence type="ECO:0000313" key="8">
    <source>
        <dbReference type="Proteomes" id="UP000271678"/>
    </source>
</evidence>
<keyword evidence="2" id="KW-0210">Decarboxylase</keyword>
<dbReference type="Pfam" id="PF01370">
    <property type="entry name" value="Epimerase"/>
    <property type="match status" value="1"/>
</dbReference>
<dbReference type="SUPFAM" id="SSF51735">
    <property type="entry name" value="NAD(P)-binding Rossmann-fold domains"/>
    <property type="match status" value="1"/>
</dbReference>
<dbReference type="Gene3D" id="3.40.50.720">
    <property type="entry name" value="NAD(P)-binding Rossmann-like Domain"/>
    <property type="match status" value="1"/>
</dbReference>
<evidence type="ECO:0000256" key="2">
    <source>
        <dbReference type="ARBA" id="ARBA00022793"/>
    </source>
</evidence>
<dbReference type="InterPro" id="IPR001509">
    <property type="entry name" value="Epimerase_deHydtase"/>
</dbReference>
<sequence length="354" mass="37505">MSGTDPGNRVIDGDVERILGSDLPWGDLAGRRVLVTGARGMLGSYVWRTLLGLNDRSAAGIEVVALVRDIAAATPTFGAAADRTDLTLVQGDVSDLDPALIDGPLDAVIHGASPARPALHASNPIGTIRANVDGTRNMLQLAVDRGATMFLTMSSAEVYGAQPADRKLIGENDFGGFDILNPRACYSEGKRAAETYCACYRAQYGLGVRICRFGHIYGPGMALDDGRVQADFAAAAVAGRNIVLNSAGTAVRTYTYVSDAIAGLFTAWLRGGADLAYNIADKSGLISIRELAELFARSRPGLDLQLEFTNPDDSRSYQPSPGQGLDSSRLESLGWRAQVPPAEGVARMVAHHLE</sequence>
<dbReference type="OrthoDB" id="9801785at2"/>
<accession>A0A3M9ML53</accession>
<evidence type="ECO:0000256" key="5">
    <source>
        <dbReference type="SAM" id="MobiDB-lite"/>
    </source>
</evidence>
<comment type="caution">
    <text evidence="7">The sequence shown here is derived from an EMBL/GenBank/DDBJ whole genome shotgun (WGS) entry which is preliminary data.</text>
</comment>
<protein>
    <submittedName>
        <fullName evidence="7">NAD-dependent epimerase/dehydratase family protein</fullName>
    </submittedName>
</protein>
<keyword evidence="8" id="KW-1185">Reference proteome</keyword>
<dbReference type="AlphaFoldDB" id="A0A3M9ML53"/>
<evidence type="ECO:0000256" key="3">
    <source>
        <dbReference type="ARBA" id="ARBA00023027"/>
    </source>
</evidence>
<dbReference type="PANTHER" id="PTHR43078:SF7">
    <property type="entry name" value="UDP-GLUCURONATE DECARBOXYLASE"/>
    <property type="match status" value="1"/>
</dbReference>
<evidence type="ECO:0000256" key="4">
    <source>
        <dbReference type="ARBA" id="ARBA00023239"/>
    </source>
</evidence>
<proteinExistence type="predicted"/>
<dbReference type="PANTHER" id="PTHR43078">
    <property type="entry name" value="UDP-GLUCURONIC ACID DECARBOXYLASE-RELATED"/>
    <property type="match status" value="1"/>
</dbReference>
<comment type="cofactor">
    <cofactor evidence="1">
        <name>NAD(+)</name>
        <dbReference type="ChEBI" id="CHEBI:57540"/>
    </cofactor>
</comment>
<evidence type="ECO:0000313" key="7">
    <source>
        <dbReference type="EMBL" id="RNI25398.1"/>
    </source>
</evidence>
<dbReference type="GO" id="GO:0070403">
    <property type="term" value="F:NAD+ binding"/>
    <property type="evidence" value="ECO:0007669"/>
    <property type="project" value="InterPro"/>
</dbReference>
<feature type="domain" description="NAD-dependent epimerase/dehydratase" evidence="6">
    <location>
        <begin position="33"/>
        <end position="280"/>
    </location>
</feature>